<organism evidence="2 3">
    <name type="scientific">Treponema putidum</name>
    <dbReference type="NCBI Taxonomy" id="221027"/>
    <lineage>
        <taxon>Bacteria</taxon>
        <taxon>Pseudomonadati</taxon>
        <taxon>Spirochaetota</taxon>
        <taxon>Spirochaetia</taxon>
        <taxon>Spirochaetales</taxon>
        <taxon>Treponemataceae</taxon>
        <taxon>Treponema</taxon>
    </lineage>
</organism>
<keyword evidence="4" id="KW-1185">Reference proteome</keyword>
<evidence type="ECO:0000313" key="3">
    <source>
        <dbReference type="Proteomes" id="UP001058682"/>
    </source>
</evidence>
<evidence type="ECO:0000313" key="4">
    <source>
        <dbReference type="Proteomes" id="UP001059401"/>
    </source>
</evidence>
<dbReference type="AlphaFoldDB" id="A0AAE9MRV0"/>
<gene>
    <name evidence="2" type="ORF">E4N74_01600</name>
    <name evidence="1" type="ORF">E4N76_02250</name>
</gene>
<dbReference type="Proteomes" id="UP001058682">
    <property type="component" value="Chromosome"/>
</dbReference>
<proteinExistence type="predicted"/>
<evidence type="ECO:0000313" key="2">
    <source>
        <dbReference type="EMBL" id="UTY32844.1"/>
    </source>
</evidence>
<evidence type="ECO:0000313" key="1">
    <source>
        <dbReference type="EMBL" id="UTY27930.1"/>
    </source>
</evidence>
<dbReference type="EMBL" id="CP038802">
    <property type="protein sequence ID" value="UTY27930.1"/>
    <property type="molecule type" value="Genomic_DNA"/>
</dbReference>
<name>A0AAE9MRV0_9SPIR</name>
<dbReference type="EMBL" id="CP038804">
    <property type="protein sequence ID" value="UTY32844.1"/>
    <property type="molecule type" value="Genomic_DNA"/>
</dbReference>
<accession>A0AAE9MRV0</accession>
<protein>
    <submittedName>
        <fullName evidence="2">Uncharacterized protein</fullName>
    </submittedName>
</protein>
<dbReference type="Proteomes" id="UP001059401">
    <property type="component" value="Chromosome"/>
</dbReference>
<sequence>MIILGQQIKCTKTFSFTYSIIKCKNRKEEKFLLAHKMIIVYNEFGGNLCQNLKCKRLVPKFWIN</sequence>
<reference evidence="2" key="1">
    <citation type="submission" date="2019-04" db="EMBL/GenBank/DDBJ databases">
        <title>Whole genome sequencing of oral phylogroup 2 treponemes.</title>
        <authorList>
            <person name="Chan Y."/>
            <person name="Zeng H.H."/>
            <person name="Yu X.L."/>
            <person name="Leung W.K."/>
            <person name="Watt R.M."/>
        </authorList>
    </citation>
    <scope>NUCLEOTIDE SEQUENCE</scope>
    <source>
        <strain evidence="2">OMZ 835</strain>
        <strain evidence="1">OMZ 847</strain>
    </source>
</reference>